<evidence type="ECO:0000313" key="6">
    <source>
        <dbReference type="EMBL" id="MBB5326631.1"/>
    </source>
</evidence>
<dbReference type="AlphaFoldDB" id="A0A9X0U1M4"/>
<dbReference type="GO" id="GO:0000160">
    <property type="term" value="P:phosphorelay signal transduction system"/>
    <property type="evidence" value="ECO:0007669"/>
    <property type="project" value="UniProtKB-KW"/>
</dbReference>
<dbReference type="PANTHER" id="PTHR24421:SF62">
    <property type="entry name" value="SENSORY TRANSDUCTION HISTIDINE KINASE"/>
    <property type="match status" value="1"/>
</dbReference>
<dbReference type="InterPro" id="IPR003594">
    <property type="entry name" value="HATPase_dom"/>
</dbReference>
<feature type="region of interest" description="Disordered" evidence="4">
    <location>
        <begin position="1"/>
        <end position="20"/>
    </location>
</feature>
<feature type="domain" description="Histidine kinase/HSP90-like ATPase" evidence="5">
    <location>
        <begin position="127"/>
        <end position="223"/>
    </location>
</feature>
<evidence type="ECO:0000256" key="3">
    <source>
        <dbReference type="ARBA" id="ARBA00023012"/>
    </source>
</evidence>
<sequence length="229" mass="25192">MNLSVEQTMSGPTVETASAHDVVSSIKHQFQRLFRPLDPNPLSCEERQSERARIARKLHDTLNQSFPGASMLLDDSLETNSVDPSDRHCFQFTTIEQSLSAVLRNFSPSGVRCEISVTGKPKSLQPAILQQITSIGREALVNALQHSEATLIEAEVEYSPRRLRLIVRDNGRGIDPHVTRSGKHSNWGVFGMREQAARIGAQLSIWSRSGAGTEVEVSVPNHIVANACA</sequence>
<dbReference type="InterPro" id="IPR050482">
    <property type="entry name" value="Sensor_HK_TwoCompSys"/>
</dbReference>
<dbReference type="SMART" id="SM00387">
    <property type="entry name" value="HATPase_c"/>
    <property type="match status" value="1"/>
</dbReference>
<dbReference type="RefSeq" id="WP_183972722.1">
    <property type="nucleotide sequence ID" value="NZ_JACHEB010000001.1"/>
</dbReference>
<dbReference type="InterPro" id="IPR036890">
    <property type="entry name" value="HATPase_C_sf"/>
</dbReference>
<evidence type="ECO:0000256" key="2">
    <source>
        <dbReference type="ARBA" id="ARBA00022777"/>
    </source>
</evidence>
<proteinExistence type="predicted"/>
<evidence type="ECO:0000259" key="5">
    <source>
        <dbReference type="SMART" id="SM00387"/>
    </source>
</evidence>
<dbReference type="GO" id="GO:0016301">
    <property type="term" value="F:kinase activity"/>
    <property type="evidence" value="ECO:0007669"/>
    <property type="project" value="UniProtKB-KW"/>
</dbReference>
<dbReference type="Gene3D" id="3.30.565.10">
    <property type="entry name" value="Histidine kinase-like ATPase, C-terminal domain"/>
    <property type="match status" value="1"/>
</dbReference>
<name>A0A9X0U1M4_9BACT</name>
<dbReference type="CDD" id="cd16917">
    <property type="entry name" value="HATPase_UhpB-NarQ-NarX-like"/>
    <property type="match status" value="1"/>
</dbReference>
<dbReference type="Proteomes" id="UP000535182">
    <property type="component" value="Unassembled WGS sequence"/>
</dbReference>
<evidence type="ECO:0000256" key="1">
    <source>
        <dbReference type="ARBA" id="ARBA00022679"/>
    </source>
</evidence>
<evidence type="ECO:0000256" key="4">
    <source>
        <dbReference type="SAM" id="MobiDB-lite"/>
    </source>
</evidence>
<evidence type="ECO:0000313" key="7">
    <source>
        <dbReference type="Proteomes" id="UP000535182"/>
    </source>
</evidence>
<dbReference type="EMBL" id="JACHEB010000001">
    <property type="protein sequence ID" value="MBB5326631.1"/>
    <property type="molecule type" value="Genomic_DNA"/>
</dbReference>
<reference evidence="6 7" key="1">
    <citation type="submission" date="2020-08" db="EMBL/GenBank/DDBJ databases">
        <title>Genomic Encyclopedia of Type Strains, Phase IV (KMG-V): Genome sequencing to study the core and pangenomes of soil and plant-associated prokaryotes.</title>
        <authorList>
            <person name="Whitman W."/>
        </authorList>
    </citation>
    <scope>NUCLEOTIDE SEQUENCE [LARGE SCALE GENOMIC DNA]</scope>
    <source>
        <strain evidence="6 7">X5P2</strain>
    </source>
</reference>
<dbReference type="PANTHER" id="PTHR24421">
    <property type="entry name" value="NITRATE/NITRITE SENSOR PROTEIN NARX-RELATED"/>
    <property type="match status" value="1"/>
</dbReference>
<organism evidence="6 7">
    <name type="scientific">Tunturiibacter gelidiferens</name>
    <dbReference type="NCBI Taxonomy" id="3069689"/>
    <lineage>
        <taxon>Bacteria</taxon>
        <taxon>Pseudomonadati</taxon>
        <taxon>Acidobacteriota</taxon>
        <taxon>Terriglobia</taxon>
        <taxon>Terriglobales</taxon>
        <taxon>Acidobacteriaceae</taxon>
        <taxon>Tunturiibacter</taxon>
    </lineage>
</organism>
<protein>
    <submittedName>
        <fullName evidence="6">Signal transduction histidine kinase</fullName>
    </submittedName>
</protein>
<comment type="caution">
    <text evidence="6">The sequence shown here is derived from an EMBL/GenBank/DDBJ whole genome shotgun (WGS) entry which is preliminary data.</text>
</comment>
<dbReference type="Pfam" id="PF02518">
    <property type="entry name" value="HATPase_c"/>
    <property type="match status" value="1"/>
</dbReference>
<gene>
    <name evidence="6" type="ORF">HDF14_000225</name>
</gene>
<accession>A0A9X0U1M4</accession>
<keyword evidence="1" id="KW-0808">Transferase</keyword>
<keyword evidence="3" id="KW-0902">Two-component regulatory system</keyword>
<keyword evidence="2 6" id="KW-0418">Kinase</keyword>
<feature type="compositionally biased region" description="Polar residues" evidence="4">
    <location>
        <begin position="1"/>
        <end position="16"/>
    </location>
</feature>
<dbReference type="SUPFAM" id="SSF55874">
    <property type="entry name" value="ATPase domain of HSP90 chaperone/DNA topoisomerase II/histidine kinase"/>
    <property type="match status" value="1"/>
</dbReference>
<keyword evidence="7" id="KW-1185">Reference proteome</keyword>